<reference evidence="14 15" key="1">
    <citation type="submission" date="2016-01" db="EMBL/GenBank/DDBJ databases">
        <authorList>
            <person name="McClelland M."/>
            <person name="Jain A."/>
            <person name="Saraogi P."/>
            <person name="Mendelson R."/>
            <person name="Westerman R."/>
            <person name="SanMiguel P."/>
            <person name="Csonka L."/>
        </authorList>
    </citation>
    <scope>NUCLEOTIDE SEQUENCE [LARGE SCALE GENOMIC DNA]</scope>
    <source>
        <strain evidence="14 15">R-53146</strain>
    </source>
</reference>
<dbReference type="GO" id="GO:0005524">
    <property type="term" value="F:ATP binding"/>
    <property type="evidence" value="ECO:0007669"/>
    <property type="project" value="UniProtKB-UniRule"/>
</dbReference>
<dbReference type="EC" id="5.6.2.4" evidence="12"/>
<keyword evidence="8 12" id="KW-0067">ATP-binding</keyword>
<dbReference type="GO" id="GO:0016887">
    <property type="term" value="F:ATP hydrolysis activity"/>
    <property type="evidence" value="ECO:0007669"/>
    <property type="project" value="RHEA"/>
</dbReference>
<dbReference type="PANTHER" id="PTHR30580:SF0">
    <property type="entry name" value="PRIMOSOMAL PROTEIN N"/>
    <property type="match status" value="1"/>
</dbReference>
<dbReference type="GO" id="GO:0043138">
    <property type="term" value="F:3'-5' DNA helicase activity"/>
    <property type="evidence" value="ECO:0007669"/>
    <property type="project" value="UniProtKB-EC"/>
</dbReference>
<dbReference type="SMART" id="SM00490">
    <property type="entry name" value="HELICc"/>
    <property type="match status" value="1"/>
</dbReference>
<accession>A0A0X3AR26</accession>
<keyword evidence="2 12" id="KW-0235">DNA replication</keyword>
<dbReference type="GO" id="GO:0006310">
    <property type="term" value="P:DNA recombination"/>
    <property type="evidence" value="ECO:0007669"/>
    <property type="project" value="InterPro"/>
</dbReference>
<evidence type="ECO:0000256" key="1">
    <source>
        <dbReference type="ARBA" id="ARBA00022515"/>
    </source>
</evidence>
<organism evidence="14 15">
    <name type="scientific">Apibacter mensalis</name>
    <dbReference type="NCBI Taxonomy" id="1586267"/>
    <lineage>
        <taxon>Bacteria</taxon>
        <taxon>Pseudomonadati</taxon>
        <taxon>Bacteroidota</taxon>
        <taxon>Flavobacteriia</taxon>
        <taxon>Flavobacteriales</taxon>
        <taxon>Weeksellaceae</taxon>
        <taxon>Apibacter</taxon>
    </lineage>
</organism>
<evidence type="ECO:0000313" key="15">
    <source>
        <dbReference type="Proteomes" id="UP000182761"/>
    </source>
</evidence>
<keyword evidence="1 12" id="KW-0639">Primosome</keyword>
<dbReference type="GO" id="GO:0003677">
    <property type="term" value="F:DNA binding"/>
    <property type="evidence" value="ECO:0007669"/>
    <property type="project" value="UniProtKB-UniRule"/>
</dbReference>
<dbReference type="FunFam" id="3.40.1440.60:FF:000001">
    <property type="entry name" value="Primosomal protein N"/>
    <property type="match status" value="1"/>
</dbReference>
<dbReference type="Pfam" id="PF17764">
    <property type="entry name" value="PriA_3primeBD"/>
    <property type="match status" value="1"/>
</dbReference>
<dbReference type="HAMAP" id="MF_00983">
    <property type="entry name" value="PriA"/>
    <property type="match status" value="1"/>
</dbReference>
<dbReference type="PANTHER" id="PTHR30580">
    <property type="entry name" value="PRIMOSOMAL PROTEIN N"/>
    <property type="match status" value="1"/>
</dbReference>
<evidence type="ECO:0000256" key="10">
    <source>
        <dbReference type="ARBA" id="ARBA00023235"/>
    </source>
</evidence>
<dbReference type="InterPro" id="IPR001650">
    <property type="entry name" value="Helicase_C-like"/>
</dbReference>
<dbReference type="InterPro" id="IPR005259">
    <property type="entry name" value="PriA"/>
</dbReference>
<dbReference type="STRING" id="1586267.GCA_001418685_01726"/>
<evidence type="ECO:0000256" key="12">
    <source>
        <dbReference type="HAMAP-Rule" id="MF_00983"/>
    </source>
</evidence>
<comment type="subunit">
    <text evidence="12">Component of the replication restart primosome.</text>
</comment>
<dbReference type="InterPro" id="IPR040498">
    <property type="entry name" value="PriA_CRR"/>
</dbReference>
<dbReference type="InterPro" id="IPR041236">
    <property type="entry name" value="PriA_C"/>
</dbReference>
<dbReference type="InterPro" id="IPR041222">
    <property type="entry name" value="PriA_3primeBD"/>
</dbReference>
<dbReference type="CDD" id="cd18804">
    <property type="entry name" value="SF2_C_priA"/>
    <property type="match status" value="1"/>
</dbReference>
<evidence type="ECO:0000256" key="8">
    <source>
        <dbReference type="ARBA" id="ARBA00022840"/>
    </source>
</evidence>
<dbReference type="GO" id="GO:0008270">
    <property type="term" value="F:zinc ion binding"/>
    <property type="evidence" value="ECO:0007669"/>
    <property type="project" value="UniProtKB-UniRule"/>
</dbReference>
<dbReference type="InterPro" id="IPR027417">
    <property type="entry name" value="P-loop_NTPase"/>
</dbReference>
<gene>
    <name evidence="12" type="primary">priA</name>
    <name evidence="14" type="ORF">Ga0061079_11153</name>
</gene>
<feature type="binding site" evidence="12">
    <location>
        <position position="514"/>
    </location>
    <ligand>
        <name>Zn(2+)</name>
        <dbReference type="ChEBI" id="CHEBI:29105"/>
        <label>1</label>
    </ligand>
</feature>
<evidence type="ECO:0000313" key="14">
    <source>
        <dbReference type="EMBL" id="CVK16861.1"/>
    </source>
</evidence>
<name>A0A0X3AR26_9FLAO</name>
<dbReference type="Proteomes" id="UP000182761">
    <property type="component" value="Unassembled WGS sequence"/>
</dbReference>
<dbReference type="SMART" id="SM00487">
    <property type="entry name" value="DEXDc"/>
    <property type="match status" value="1"/>
</dbReference>
<dbReference type="FunFam" id="3.40.50.300:FF:000489">
    <property type="entry name" value="Primosome assembly protein PriA"/>
    <property type="match status" value="1"/>
</dbReference>
<evidence type="ECO:0000256" key="9">
    <source>
        <dbReference type="ARBA" id="ARBA00023125"/>
    </source>
</evidence>
<dbReference type="CDD" id="cd17929">
    <property type="entry name" value="DEXHc_priA"/>
    <property type="match status" value="1"/>
</dbReference>
<dbReference type="AlphaFoldDB" id="A0A0X3AR26"/>
<sequence>MEFANVIIPLSLDGVFTYHIPKELQNHIQIGQRVVVSFGEKKLYTAIVESLHNKNPELYKTKEIYSILEDYPLVTQKLIEFWKWIAEYYMCPLGDVYRNAFPTALKLESETFIRKTSQNISWEDLDEKETFVMQNLEIKTSINLKEIEAFLAKKYIIPSIKSLYEKKLIELDEQIIEKYKPKKITYVKLNPIFENSEIFQKALVDINRAEKQREALLLFIKMQQQRATFIQKKMLVEQSSPSVVKSLIEKKYLQEFQLQKDRLEEYDDHIEDSYKLSSAQSEVLNEIENQFQIYSTVLLHGVTSSGKTELYFQLIEKQILNSRNSLFLLPEISITTQLVTKIKKRFGDEVGVYHSKLSQNERVEVWKNTLDNKYKVIIGARSSIFLPLYNIGLIIVDEEHDSSYKQTEIKPFYQARDCVQILARQNDAKVLLGSATPSMESFYNCEQGKFGLVELKERFGNIKLPEIEMVSLCKPTLTPNISYRLQEEIHQCLTDKKQVILFHNRRGFSPILECNNCGHSPTCPNCDVTLTYHKVSSTLRCHYCGYIMAFPNSCPSCHSHALETKGIGTQQIEEEVKHLFPDAKIARMDVDTMKRKHAYEILFENMALKEIDILIGTQMVTKGLDFEEVQLVGIIRSDSLLNLPNFRAEEKALQLLTQVSGRAGRRKEGKVLIQTFDPENPFYFFIKENNYHLAKEGILRERKEYLYPPYFRLIELTFKHKNNEKVKKAANIVGDYLKNYIQEPLILGPEEGLIPRINNQFIYKILLKYTATKSTKNSKKYIKEAISKLHSLSSFRSVKIDVDVDPS</sequence>
<keyword evidence="9 12" id="KW-0238">DNA-binding</keyword>
<dbReference type="SUPFAM" id="SSF52540">
    <property type="entry name" value="P-loop containing nucleoside triphosphate hydrolases"/>
    <property type="match status" value="2"/>
</dbReference>
<keyword evidence="3 12" id="KW-0479">Metal-binding</keyword>
<dbReference type="OrthoDB" id="9759544at2"/>
<dbReference type="EMBL" id="FCOR01000011">
    <property type="protein sequence ID" value="CVK16861.1"/>
    <property type="molecule type" value="Genomic_DNA"/>
</dbReference>
<dbReference type="Pfam" id="PF18319">
    <property type="entry name" value="Zn_ribbon_PriA"/>
    <property type="match status" value="1"/>
</dbReference>
<evidence type="ECO:0000259" key="13">
    <source>
        <dbReference type="PROSITE" id="PS51192"/>
    </source>
</evidence>
<dbReference type="Gene3D" id="3.40.50.300">
    <property type="entry name" value="P-loop containing nucleotide triphosphate hydrolases"/>
    <property type="match status" value="2"/>
</dbReference>
<dbReference type="Pfam" id="PF00270">
    <property type="entry name" value="DEAD"/>
    <property type="match status" value="1"/>
</dbReference>
<evidence type="ECO:0000256" key="11">
    <source>
        <dbReference type="ARBA" id="ARBA00048988"/>
    </source>
</evidence>
<protein>
    <recommendedName>
        <fullName evidence="12">Replication restart protein PriA</fullName>
    </recommendedName>
    <alternativeName>
        <fullName evidence="12">ATP-dependent DNA helicase PriA</fullName>
        <ecNumber evidence="12">5.6.2.4</ecNumber>
    </alternativeName>
    <alternativeName>
        <fullName evidence="12">DNA 3'-5' helicase PriA</fullName>
    </alternativeName>
</protein>
<dbReference type="Gene3D" id="3.40.1440.60">
    <property type="entry name" value="PriA, 3(prime) DNA-binding domain"/>
    <property type="match status" value="1"/>
</dbReference>
<feature type="binding site" evidence="12">
    <location>
        <position position="517"/>
    </location>
    <ligand>
        <name>Zn(2+)</name>
        <dbReference type="ChEBI" id="CHEBI:29105"/>
        <label>1</label>
    </ligand>
</feature>
<evidence type="ECO:0000256" key="3">
    <source>
        <dbReference type="ARBA" id="ARBA00022723"/>
    </source>
</evidence>
<proteinExistence type="inferred from homology"/>
<keyword evidence="10 12" id="KW-0413">Isomerase</keyword>
<comment type="catalytic activity">
    <reaction evidence="11 12">
        <text>ATP + H2O = ADP + phosphate + H(+)</text>
        <dbReference type="Rhea" id="RHEA:13065"/>
        <dbReference type="ChEBI" id="CHEBI:15377"/>
        <dbReference type="ChEBI" id="CHEBI:15378"/>
        <dbReference type="ChEBI" id="CHEBI:30616"/>
        <dbReference type="ChEBI" id="CHEBI:43474"/>
        <dbReference type="ChEBI" id="CHEBI:456216"/>
        <dbReference type="EC" id="5.6.2.4"/>
    </reaction>
</comment>
<feature type="binding site" evidence="12">
    <location>
        <position position="544"/>
    </location>
    <ligand>
        <name>Zn(2+)</name>
        <dbReference type="ChEBI" id="CHEBI:29105"/>
        <label>2</label>
    </ligand>
</feature>
<comment type="catalytic activity">
    <reaction evidence="12">
        <text>Couples ATP hydrolysis with the unwinding of duplex DNA by translocating in the 3'-5' direction.</text>
        <dbReference type="EC" id="5.6.2.4"/>
    </reaction>
</comment>
<dbReference type="InterPro" id="IPR011545">
    <property type="entry name" value="DEAD/DEAH_box_helicase_dom"/>
</dbReference>
<evidence type="ECO:0000256" key="5">
    <source>
        <dbReference type="ARBA" id="ARBA00022801"/>
    </source>
</evidence>
<evidence type="ECO:0000256" key="2">
    <source>
        <dbReference type="ARBA" id="ARBA00022705"/>
    </source>
</evidence>
<keyword evidence="4 12" id="KW-0547">Nucleotide-binding</keyword>
<dbReference type="InterPro" id="IPR042115">
    <property type="entry name" value="PriA_3primeBD_sf"/>
</dbReference>
<comment type="function">
    <text evidence="12">Initiates the restart of stalled replication forks, which reloads the replicative helicase on sites other than the origin of replication. Recognizes and binds to abandoned replication forks and remodels them to uncover a helicase loading site. Promotes assembly of the primosome at these replication forks.</text>
</comment>
<feature type="binding site" evidence="12">
    <location>
        <position position="554"/>
    </location>
    <ligand>
        <name>Zn(2+)</name>
        <dbReference type="ChEBI" id="CHEBI:29105"/>
        <label>1</label>
    </ligand>
</feature>
<dbReference type="NCBIfam" id="TIGR00595">
    <property type="entry name" value="priA"/>
    <property type="match status" value="1"/>
</dbReference>
<evidence type="ECO:0000256" key="7">
    <source>
        <dbReference type="ARBA" id="ARBA00022833"/>
    </source>
</evidence>
<feature type="binding site" evidence="12">
    <location>
        <position position="557"/>
    </location>
    <ligand>
        <name>Zn(2+)</name>
        <dbReference type="ChEBI" id="CHEBI:29105"/>
        <label>1</label>
    </ligand>
</feature>
<dbReference type="InterPro" id="IPR014001">
    <property type="entry name" value="Helicase_ATP-bd"/>
</dbReference>
<keyword evidence="15" id="KW-1185">Reference proteome</keyword>
<dbReference type="GO" id="GO:0006302">
    <property type="term" value="P:double-strand break repair"/>
    <property type="evidence" value="ECO:0007669"/>
    <property type="project" value="InterPro"/>
</dbReference>
<feature type="domain" description="Helicase ATP-binding" evidence="13">
    <location>
        <begin position="288"/>
        <end position="455"/>
    </location>
</feature>
<feature type="binding site" evidence="12">
    <location>
        <position position="523"/>
    </location>
    <ligand>
        <name>Zn(2+)</name>
        <dbReference type="ChEBI" id="CHEBI:29105"/>
        <label>2</label>
    </ligand>
</feature>
<feature type="binding site" evidence="12">
    <location>
        <position position="526"/>
    </location>
    <ligand>
        <name>Zn(2+)</name>
        <dbReference type="ChEBI" id="CHEBI:29105"/>
        <label>2</label>
    </ligand>
</feature>
<dbReference type="PROSITE" id="PS51192">
    <property type="entry name" value="HELICASE_ATP_BIND_1"/>
    <property type="match status" value="1"/>
</dbReference>
<keyword evidence="5 12" id="KW-0378">Hydrolase</keyword>
<keyword evidence="6 12" id="KW-0347">Helicase</keyword>
<keyword evidence="7 12" id="KW-0862">Zinc</keyword>
<dbReference type="Pfam" id="PF18074">
    <property type="entry name" value="PriA_C"/>
    <property type="match status" value="1"/>
</dbReference>
<dbReference type="GO" id="GO:0006270">
    <property type="term" value="P:DNA replication initiation"/>
    <property type="evidence" value="ECO:0007669"/>
    <property type="project" value="TreeGrafter"/>
</dbReference>
<dbReference type="GO" id="GO:0006269">
    <property type="term" value="P:DNA replication, synthesis of primer"/>
    <property type="evidence" value="ECO:0007669"/>
    <property type="project" value="UniProtKB-KW"/>
</dbReference>
<comment type="cofactor">
    <cofactor evidence="12">
        <name>Zn(2+)</name>
        <dbReference type="ChEBI" id="CHEBI:29105"/>
    </cofactor>
    <text evidence="12">Binds 2 zinc ions per subunit.</text>
</comment>
<evidence type="ECO:0000256" key="6">
    <source>
        <dbReference type="ARBA" id="ARBA00022806"/>
    </source>
</evidence>
<dbReference type="RefSeq" id="WP_055426044.1">
    <property type="nucleotide sequence ID" value="NZ_FCOR01000011.1"/>
</dbReference>
<feature type="binding site" evidence="12">
    <location>
        <position position="541"/>
    </location>
    <ligand>
        <name>Zn(2+)</name>
        <dbReference type="ChEBI" id="CHEBI:29105"/>
        <label>2</label>
    </ligand>
</feature>
<dbReference type="Pfam" id="PF00271">
    <property type="entry name" value="Helicase_C"/>
    <property type="match status" value="1"/>
</dbReference>
<comment type="similarity">
    <text evidence="12">Belongs to the helicase family. PriA subfamily.</text>
</comment>
<evidence type="ECO:0000256" key="4">
    <source>
        <dbReference type="ARBA" id="ARBA00022741"/>
    </source>
</evidence>
<dbReference type="GO" id="GO:1990077">
    <property type="term" value="C:primosome complex"/>
    <property type="evidence" value="ECO:0007669"/>
    <property type="project" value="UniProtKB-UniRule"/>
</dbReference>